<protein>
    <submittedName>
        <fullName evidence="2">Uncharacterized protein</fullName>
    </submittedName>
</protein>
<dbReference type="AlphaFoldDB" id="A0AAX4HUH3"/>
<keyword evidence="1" id="KW-0812">Transmembrane</keyword>
<evidence type="ECO:0000256" key="1">
    <source>
        <dbReference type="SAM" id="Phobius"/>
    </source>
</evidence>
<organism evidence="2 3">
    <name type="scientific">Peredibacter starrii</name>
    <dbReference type="NCBI Taxonomy" id="28202"/>
    <lineage>
        <taxon>Bacteria</taxon>
        <taxon>Pseudomonadati</taxon>
        <taxon>Bdellovibrionota</taxon>
        <taxon>Bacteriovoracia</taxon>
        <taxon>Bacteriovoracales</taxon>
        <taxon>Bacteriovoracaceae</taxon>
        <taxon>Peredibacter</taxon>
    </lineage>
</organism>
<feature type="transmembrane region" description="Helical" evidence="1">
    <location>
        <begin position="12"/>
        <end position="30"/>
    </location>
</feature>
<evidence type="ECO:0000313" key="3">
    <source>
        <dbReference type="Proteomes" id="UP001324634"/>
    </source>
</evidence>
<evidence type="ECO:0000313" key="2">
    <source>
        <dbReference type="EMBL" id="WPU66792.1"/>
    </source>
</evidence>
<accession>A0AAX4HUH3</accession>
<name>A0AAX4HUH3_9BACT</name>
<proteinExistence type="predicted"/>
<dbReference type="RefSeq" id="WP_321399349.1">
    <property type="nucleotide sequence ID" value="NZ_CP139487.1"/>
</dbReference>
<dbReference type="EMBL" id="CP139487">
    <property type="protein sequence ID" value="WPU66792.1"/>
    <property type="molecule type" value="Genomic_DNA"/>
</dbReference>
<reference evidence="2 3" key="1">
    <citation type="submission" date="2023-11" db="EMBL/GenBank/DDBJ databases">
        <title>Peredibacter starrii A3.12.</title>
        <authorList>
            <person name="Mitchell R.J."/>
        </authorList>
    </citation>
    <scope>NUCLEOTIDE SEQUENCE [LARGE SCALE GENOMIC DNA]</scope>
    <source>
        <strain evidence="2 3">A3.12</strain>
    </source>
</reference>
<dbReference type="Proteomes" id="UP001324634">
    <property type="component" value="Chromosome"/>
</dbReference>
<sequence>MILWSSDVGYNFLVCFFLFWTVQIIIGIIIKLKNLGFTCENYRHRAQDLLHEYVNKLEEPYHRKHS</sequence>
<dbReference type="KEGG" id="psti:SOO65_08530"/>
<keyword evidence="1" id="KW-0472">Membrane</keyword>
<keyword evidence="1" id="KW-1133">Transmembrane helix</keyword>
<gene>
    <name evidence="2" type="ORF">SOO65_08530</name>
</gene>
<keyword evidence="3" id="KW-1185">Reference proteome</keyword>